<dbReference type="Pfam" id="PF06985">
    <property type="entry name" value="HET"/>
    <property type="match status" value="1"/>
</dbReference>
<dbReference type="PANTHER" id="PTHR33112">
    <property type="entry name" value="DOMAIN PROTEIN, PUTATIVE-RELATED"/>
    <property type="match status" value="1"/>
</dbReference>
<feature type="domain" description="Heterokaryon incompatibility" evidence="1">
    <location>
        <begin position="213"/>
        <end position="364"/>
    </location>
</feature>
<evidence type="ECO:0000313" key="3">
    <source>
        <dbReference type="Proteomes" id="UP000184330"/>
    </source>
</evidence>
<name>A0A1L7WYC5_9HELO</name>
<dbReference type="InterPro" id="IPR010730">
    <property type="entry name" value="HET"/>
</dbReference>
<proteinExistence type="predicted"/>
<gene>
    <name evidence="2" type="ORF">PAC_07661</name>
</gene>
<dbReference type="Proteomes" id="UP000184330">
    <property type="component" value="Unassembled WGS sequence"/>
</dbReference>
<keyword evidence="3" id="KW-1185">Reference proteome</keyword>
<protein>
    <recommendedName>
        <fullName evidence="1">Heterokaryon incompatibility domain-containing protein</fullName>
    </recommendedName>
</protein>
<dbReference type="OrthoDB" id="8300194at2759"/>
<sequence>MKPTQLHLCSICRNATTSQEQLKALIGKGIALCRGPRPAPPESGCDLRKISWDCIDAFNAQLKSAYSSPYRSGDADLSKKYTITAAEPQLYLRAWNGPKEEGREWFDIDQLYLEYGWVKESGGGFSDVMIFDVYALPDDPASKYITTRPINPDVDSAAAHEQIRTWLSSCKEDHPNCPKSLDRVLPTRVLDVGPAGGSQEPRIYITRGETAQYLVLSYCWGGPQPITLTLSTLEAKTKSIEMSSLPQSLQDAVKVTRKLGVRYIWIDALCIIQDSTEDKERELKKMAQIYQNGLLTISAASARTVSDGFLRNREGLSTNIPTFCLPYCLPEPDSGTEGSIVVQESHHYDPRSEPINQRAWTLQERLLSPRVLVYGTLQLLWQCQSEQLIRNGGVKGKFFESGSERLNAAFFAKDAPEQGGMSLMDLTYDWINIVTDYTHRGLSFADDKLTAIAAIASDFRKLRMGDEYLAGIWRSSLVMELMWMVPPPSAEETSVTRTRPVEYRAPSWSWAAIDGPVAFGGSWKDWPEKVPEDAKIMRCETTLRSKEVPTGNVVDGFLEIYGRAKLAYHDLDSHDIFDREDEARERPIFKAYMDAEGDKEEDVYCLKLQGGYGIMLRNISDHYERIGFYEMIDHGERSKGWFDNHPPRTLVVR</sequence>
<accession>A0A1L7WYC5</accession>
<dbReference type="AlphaFoldDB" id="A0A1L7WYC5"/>
<organism evidence="2 3">
    <name type="scientific">Phialocephala subalpina</name>
    <dbReference type="NCBI Taxonomy" id="576137"/>
    <lineage>
        <taxon>Eukaryota</taxon>
        <taxon>Fungi</taxon>
        <taxon>Dikarya</taxon>
        <taxon>Ascomycota</taxon>
        <taxon>Pezizomycotina</taxon>
        <taxon>Leotiomycetes</taxon>
        <taxon>Helotiales</taxon>
        <taxon>Mollisiaceae</taxon>
        <taxon>Phialocephala</taxon>
        <taxon>Phialocephala fortinii species complex</taxon>
    </lineage>
</organism>
<reference evidence="2 3" key="1">
    <citation type="submission" date="2016-03" db="EMBL/GenBank/DDBJ databases">
        <authorList>
            <person name="Ploux O."/>
        </authorList>
    </citation>
    <scope>NUCLEOTIDE SEQUENCE [LARGE SCALE GENOMIC DNA]</scope>
    <source>
        <strain evidence="2 3">UAMH 11012</strain>
    </source>
</reference>
<evidence type="ECO:0000259" key="1">
    <source>
        <dbReference type="Pfam" id="PF06985"/>
    </source>
</evidence>
<dbReference type="STRING" id="576137.A0A1L7WYC5"/>
<evidence type="ECO:0000313" key="2">
    <source>
        <dbReference type="EMBL" id="CZR57772.1"/>
    </source>
</evidence>
<dbReference type="EMBL" id="FJOG01000010">
    <property type="protein sequence ID" value="CZR57772.1"/>
    <property type="molecule type" value="Genomic_DNA"/>
</dbReference>
<dbReference type="PANTHER" id="PTHR33112:SF16">
    <property type="entry name" value="HETEROKARYON INCOMPATIBILITY DOMAIN-CONTAINING PROTEIN"/>
    <property type="match status" value="1"/>
</dbReference>